<gene>
    <name evidence="1" type="ORF">PAGU1579_13930</name>
</gene>
<evidence type="ECO:0000313" key="2">
    <source>
        <dbReference type="Proteomes" id="UP000303581"/>
    </source>
</evidence>
<name>A0A480B8C2_9FIRM</name>
<sequence>MAKYQGKAITVNRRIPHGLKSNLISFANVESVVLLCVNHRARTNSMSINPGNIKPIGPLAKTANAAAI</sequence>
<organism evidence="1 2">
    <name type="scientific">Veillonella tobetsuensis</name>
    <dbReference type="NCBI Taxonomy" id="1110546"/>
    <lineage>
        <taxon>Bacteria</taxon>
        <taxon>Bacillati</taxon>
        <taxon>Bacillota</taxon>
        <taxon>Negativicutes</taxon>
        <taxon>Veillonellales</taxon>
        <taxon>Veillonellaceae</taxon>
        <taxon>Veillonella</taxon>
    </lineage>
</organism>
<reference evidence="1 2" key="1">
    <citation type="submission" date="2019-03" db="EMBL/GenBank/DDBJ databases">
        <title>Draft genome sequences of two Veillonella tobetsuensis clinical isolates from intraoperative bronchial fluids of elderly patients with pulmonary carcinoma.</title>
        <authorList>
            <person name="Akiyama T."/>
        </authorList>
    </citation>
    <scope>NUCLEOTIDE SEQUENCE [LARGE SCALE GENOMIC DNA]</scope>
    <source>
        <strain evidence="1 2">PAGU 1579</strain>
    </source>
</reference>
<dbReference type="EMBL" id="BJCR01000042">
    <property type="protein sequence ID" value="GCL69624.1"/>
    <property type="molecule type" value="Genomic_DNA"/>
</dbReference>
<comment type="caution">
    <text evidence="1">The sequence shown here is derived from an EMBL/GenBank/DDBJ whole genome shotgun (WGS) entry which is preliminary data.</text>
</comment>
<dbReference type="AlphaFoldDB" id="A0A480B8C2"/>
<accession>A0A480B8C2</accession>
<keyword evidence="2" id="KW-1185">Reference proteome</keyword>
<dbReference type="Proteomes" id="UP000303581">
    <property type="component" value="Unassembled WGS sequence"/>
</dbReference>
<proteinExistence type="predicted"/>
<protein>
    <submittedName>
        <fullName evidence="1">Uncharacterized protein</fullName>
    </submittedName>
</protein>
<evidence type="ECO:0000313" key="1">
    <source>
        <dbReference type="EMBL" id="GCL69624.1"/>
    </source>
</evidence>